<evidence type="ECO:0000313" key="1">
    <source>
        <dbReference type="EMBL" id="EGS19823.1"/>
    </source>
</evidence>
<dbReference type="STRING" id="759272.G0SAQ1"/>
<organism evidence="2">
    <name type="scientific">Chaetomium thermophilum (strain DSM 1495 / CBS 144.50 / IMI 039719)</name>
    <name type="common">Thermochaetoides thermophila</name>
    <dbReference type="NCBI Taxonomy" id="759272"/>
    <lineage>
        <taxon>Eukaryota</taxon>
        <taxon>Fungi</taxon>
        <taxon>Dikarya</taxon>
        <taxon>Ascomycota</taxon>
        <taxon>Pezizomycotina</taxon>
        <taxon>Sordariomycetes</taxon>
        <taxon>Sordariomycetidae</taxon>
        <taxon>Sordariales</taxon>
        <taxon>Chaetomiaceae</taxon>
        <taxon>Thermochaetoides</taxon>
    </lineage>
</organism>
<proteinExistence type="predicted"/>
<dbReference type="HOGENOM" id="CLU_067890_0_0_1"/>
<name>G0SAQ1_CHATD</name>
<dbReference type="PANTHER" id="PTHR34071:SF2">
    <property type="entry name" value="FLAVIN-NUCLEOTIDE-BINDING PROTEIN"/>
    <property type="match status" value="1"/>
</dbReference>
<sequence length="264" mass="29184">MPLRNLQYPKHPYNTVKRYKDRADYSLSTIHSIFNTSPLLHISFVDPNSDVPFPSSLPMIGRLGSFTNPSADLGEVLDLYLHAYVSSRLVNLVREASNSPESKGFPVTVSTAHVDGIVLALTPNAHSYNYRSATVFGYATLVTDVEEKLYAMQLITDGVVPGRWENTRVPPNKGEMASTAVVRVKIVSGSGKVRSGGCHDDRGDLESEEVTGRVWAGVVPVWTMYGEPVPAGYNRVAEVPAYLEEWRKEGNRGREELAKEAMKE</sequence>
<dbReference type="AlphaFoldDB" id="G0SAQ1"/>
<keyword evidence="2" id="KW-1185">Reference proteome</keyword>
<dbReference type="OMA" id="EMTSTQI"/>
<evidence type="ECO:0000313" key="2">
    <source>
        <dbReference type="Proteomes" id="UP000008066"/>
    </source>
</evidence>
<dbReference type="RefSeq" id="XP_006694708.1">
    <property type="nucleotide sequence ID" value="XM_006694645.1"/>
</dbReference>
<dbReference type="PANTHER" id="PTHR34071">
    <property type="entry name" value="5-NITROIMIDAZOLE ANTIBIOTICS RESISTANCE PROTEIN, NIMA-FAMILY-RELATED PROTEIN-RELATED"/>
    <property type="match status" value="1"/>
</dbReference>
<dbReference type="EMBL" id="GL988043">
    <property type="protein sequence ID" value="EGS19823.1"/>
    <property type="molecule type" value="Genomic_DNA"/>
</dbReference>
<accession>G0SAQ1</accession>
<dbReference type="Pfam" id="PF12900">
    <property type="entry name" value="Pyridox_ox_2"/>
    <property type="match status" value="1"/>
</dbReference>
<dbReference type="Gene3D" id="2.30.110.10">
    <property type="entry name" value="Electron Transport, Fmn-binding Protein, Chain A"/>
    <property type="match status" value="1"/>
</dbReference>
<protein>
    <submittedName>
        <fullName evidence="1">Putative FMN binding protein</fullName>
    </submittedName>
</protein>
<gene>
    <name evidence="1" type="ORF">CTHT_0043080</name>
</gene>
<dbReference type="SUPFAM" id="SSF50475">
    <property type="entry name" value="FMN-binding split barrel"/>
    <property type="match status" value="1"/>
</dbReference>
<reference evidence="1 2" key="1">
    <citation type="journal article" date="2011" name="Cell">
        <title>Insight into structure and assembly of the nuclear pore complex by utilizing the genome of a eukaryotic thermophile.</title>
        <authorList>
            <person name="Amlacher S."/>
            <person name="Sarges P."/>
            <person name="Flemming D."/>
            <person name="van Noort V."/>
            <person name="Kunze R."/>
            <person name="Devos D.P."/>
            <person name="Arumugam M."/>
            <person name="Bork P."/>
            <person name="Hurt E."/>
        </authorList>
    </citation>
    <scope>NUCLEOTIDE SEQUENCE [LARGE SCALE GENOMIC DNA]</scope>
    <source>
        <strain evidence="2">DSM 1495 / CBS 144.50 / IMI 039719</strain>
    </source>
</reference>
<dbReference type="eggNOG" id="ENOG502S42E">
    <property type="taxonomic scope" value="Eukaryota"/>
</dbReference>
<dbReference type="InterPro" id="IPR024747">
    <property type="entry name" value="Pyridox_Oxase-rel"/>
</dbReference>
<dbReference type="InterPro" id="IPR012349">
    <property type="entry name" value="Split_barrel_FMN-bd"/>
</dbReference>
<dbReference type="OrthoDB" id="444432at2759"/>
<dbReference type="KEGG" id="cthr:CTHT_0043080"/>
<dbReference type="GeneID" id="18258346"/>
<dbReference type="Proteomes" id="UP000008066">
    <property type="component" value="Unassembled WGS sequence"/>
</dbReference>